<dbReference type="GO" id="GO:0004521">
    <property type="term" value="F:RNA endonuclease activity"/>
    <property type="evidence" value="ECO:0007669"/>
    <property type="project" value="TreeGrafter"/>
</dbReference>
<sequence length="253" mass="28971">MKTLIAGFFALAFLTQTQLSTAHRARRGKQALKEENAVARANQKMQNEGNAFDNDFRRCMLGQWENAGILDRLPAELCSYKSWFWTDYYSQLCYGLNAKRPTAQFISCYNTKALIPEFTAHIVPAGTWPANVPKPKKYTDWRKDNGPPKYAPKKQALAGDFGSNQQITDNPSWDNKNYFCSRGHLTPKGDFNSDDERDLTFIVTNAAPQWQKFNGYNWARMEEVVKDWAKANTKQLYVFTGTDIHTTEQLLLS</sequence>
<dbReference type="GO" id="GO:0006309">
    <property type="term" value="P:apoptotic DNA fragmentation"/>
    <property type="evidence" value="ECO:0007669"/>
    <property type="project" value="TreeGrafter"/>
</dbReference>
<feature type="binding site" evidence="3">
    <location>
        <position position="214"/>
    </location>
    <ligand>
        <name>Mg(2+)</name>
        <dbReference type="ChEBI" id="CHEBI:18420"/>
        <note>catalytic</note>
    </ligand>
</feature>
<dbReference type="SUPFAM" id="SSF54060">
    <property type="entry name" value="His-Me finger endonucleases"/>
    <property type="match status" value="1"/>
</dbReference>
<accession>A0A6S7GVP1</accession>
<dbReference type="OrthoDB" id="5945347at2759"/>
<evidence type="ECO:0000256" key="2">
    <source>
        <dbReference type="PIRSR" id="PIRSR640255-1"/>
    </source>
</evidence>
<feature type="active site" description="Proton acceptor" evidence="2">
    <location>
        <position position="184"/>
    </location>
</feature>
<evidence type="ECO:0000256" key="1">
    <source>
        <dbReference type="ARBA" id="ARBA00010052"/>
    </source>
</evidence>
<dbReference type="InterPro" id="IPR044925">
    <property type="entry name" value="His-Me_finger_sf"/>
</dbReference>
<comment type="caution">
    <text evidence="5">The sequence shown here is derived from an EMBL/GenBank/DDBJ whole genome shotgun (WGS) entry which is preliminary data.</text>
</comment>
<dbReference type="InterPro" id="IPR044929">
    <property type="entry name" value="DNA/RNA_non-sp_Endonuclease_sf"/>
</dbReference>
<evidence type="ECO:0000313" key="6">
    <source>
        <dbReference type="Proteomes" id="UP001152795"/>
    </source>
</evidence>
<dbReference type="PANTHER" id="PTHR13966:SF19">
    <property type="entry name" value="NUCLEASE EXOG, MITOCHONDRIAL"/>
    <property type="match status" value="1"/>
</dbReference>
<dbReference type="GO" id="GO:0046872">
    <property type="term" value="F:metal ion binding"/>
    <property type="evidence" value="ECO:0007669"/>
    <property type="project" value="UniProtKB-KW"/>
</dbReference>
<evidence type="ECO:0000259" key="4">
    <source>
        <dbReference type="SMART" id="SM00892"/>
    </source>
</evidence>
<dbReference type="SMART" id="SM00892">
    <property type="entry name" value="Endonuclease_NS"/>
    <property type="match status" value="1"/>
</dbReference>
<evidence type="ECO:0000256" key="3">
    <source>
        <dbReference type="PIRSR" id="PIRSR640255-2"/>
    </source>
</evidence>
<dbReference type="GO" id="GO:0000014">
    <property type="term" value="F:single-stranded DNA endodeoxyribonuclease activity"/>
    <property type="evidence" value="ECO:0007669"/>
    <property type="project" value="TreeGrafter"/>
</dbReference>
<dbReference type="Gene3D" id="3.40.570.10">
    <property type="entry name" value="Extracellular Endonuclease, subunit A"/>
    <property type="match status" value="1"/>
</dbReference>
<dbReference type="Pfam" id="PF01223">
    <property type="entry name" value="Endonuclease_NS"/>
    <property type="match status" value="1"/>
</dbReference>
<dbReference type="AlphaFoldDB" id="A0A6S7GVP1"/>
<protein>
    <submittedName>
        <fullName evidence="5">Neurogenic locus notch homolog 1-like</fullName>
    </submittedName>
</protein>
<keyword evidence="3" id="KW-0479">Metal-binding</keyword>
<dbReference type="GO" id="GO:0003676">
    <property type="term" value="F:nucleic acid binding"/>
    <property type="evidence" value="ECO:0007669"/>
    <property type="project" value="InterPro"/>
</dbReference>
<feature type="domain" description="DNA/RNA non-specific endonuclease/pyrophosphatase/phosphodiesterase" evidence="4">
    <location>
        <begin position="101"/>
        <end position="253"/>
    </location>
</feature>
<gene>
    <name evidence="5" type="ORF">PACLA_8A080227</name>
</gene>
<reference evidence="5" key="1">
    <citation type="submission" date="2020-04" db="EMBL/GenBank/DDBJ databases">
        <authorList>
            <person name="Alioto T."/>
            <person name="Alioto T."/>
            <person name="Gomez Garrido J."/>
        </authorList>
    </citation>
    <scope>NUCLEOTIDE SEQUENCE</scope>
    <source>
        <strain evidence="5">A484AB</strain>
    </source>
</reference>
<dbReference type="GO" id="GO:0005634">
    <property type="term" value="C:nucleus"/>
    <property type="evidence" value="ECO:0007669"/>
    <property type="project" value="TreeGrafter"/>
</dbReference>
<dbReference type="InterPro" id="IPR001604">
    <property type="entry name" value="Endo_G_ENPP1-like_dom"/>
</dbReference>
<dbReference type="GO" id="GO:0005743">
    <property type="term" value="C:mitochondrial inner membrane"/>
    <property type="evidence" value="ECO:0007669"/>
    <property type="project" value="TreeGrafter"/>
</dbReference>
<name>A0A6S7GVP1_PARCT</name>
<organism evidence="5 6">
    <name type="scientific">Paramuricea clavata</name>
    <name type="common">Red gorgonian</name>
    <name type="synonym">Violescent sea-whip</name>
    <dbReference type="NCBI Taxonomy" id="317549"/>
    <lineage>
        <taxon>Eukaryota</taxon>
        <taxon>Metazoa</taxon>
        <taxon>Cnidaria</taxon>
        <taxon>Anthozoa</taxon>
        <taxon>Octocorallia</taxon>
        <taxon>Malacalcyonacea</taxon>
        <taxon>Plexauridae</taxon>
        <taxon>Paramuricea</taxon>
    </lineage>
</organism>
<comment type="similarity">
    <text evidence="1">Belongs to the DNA/RNA non-specific endonuclease family.</text>
</comment>
<proteinExistence type="inferred from homology"/>
<evidence type="ECO:0000313" key="5">
    <source>
        <dbReference type="EMBL" id="CAB3996003.1"/>
    </source>
</evidence>
<dbReference type="InterPro" id="IPR040255">
    <property type="entry name" value="Non-specific_endonuclease"/>
</dbReference>
<dbReference type="PANTHER" id="PTHR13966">
    <property type="entry name" value="ENDONUCLEASE RELATED"/>
    <property type="match status" value="1"/>
</dbReference>
<dbReference type="EMBL" id="CACRXK020002777">
    <property type="protein sequence ID" value="CAB3996003.1"/>
    <property type="molecule type" value="Genomic_DNA"/>
</dbReference>
<dbReference type="Proteomes" id="UP001152795">
    <property type="component" value="Unassembled WGS sequence"/>
</dbReference>
<keyword evidence="6" id="KW-1185">Reference proteome</keyword>